<dbReference type="Proteomes" id="UP000502421">
    <property type="component" value="Chromosome"/>
</dbReference>
<gene>
    <name evidence="3" type="ORF">HF324_08885</name>
    <name evidence="2" type="ORF">HF329_09235</name>
</gene>
<evidence type="ECO:0000313" key="5">
    <source>
        <dbReference type="Proteomes" id="UP000503144"/>
    </source>
</evidence>
<reference evidence="2" key="2">
    <citation type="submission" date="2020-09" db="EMBL/GenBank/DDBJ databases">
        <authorList>
            <person name="Kittiwongwattana C."/>
        </authorList>
    </citation>
    <scope>NUCLEOTIDE SEQUENCE</scope>
    <source>
        <strain evidence="3">1303</strain>
        <strain evidence="2">1310</strain>
    </source>
</reference>
<evidence type="ECO:0000313" key="4">
    <source>
        <dbReference type="Proteomes" id="UP000502421"/>
    </source>
</evidence>
<accession>A0AAE6ZEG6</accession>
<dbReference type="EMBL" id="CP051205">
    <property type="protein sequence ID" value="QJB31475.1"/>
    <property type="molecule type" value="Genomic_DNA"/>
</dbReference>
<feature type="domain" description="Phosphatidic acid phosphatase type 2/haloperoxidase" evidence="1">
    <location>
        <begin position="181"/>
        <end position="284"/>
    </location>
</feature>
<protein>
    <submittedName>
        <fullName evidence="2">Phosphatase PAP2 family protein</fullName>
    </submittedName>
</protein>
<keyword evidence="5" id="KW-1185">Reference proteome</keyword>
<dbReference type="GO" id="GO:0003993">
    <property type="term" value="F:acid phosphatase activity"/>
    <property type="evidence" value="ECO:0007669"/>
    <property type="project" value="InterPro"/>
</dbReference>
<dbReference type="InterPro" id="IPR001011">
    <property type="entry name" value="Acid_Pase_classA_bac"/>
</dbReference>
<dbReference type="Pfam" id="PF01569">
    <property type="entry name" value="PAP2"/>
    <property type="match status" value="1"/>
</dbReference>
<dbReference type="GO" id="GO:0030288">
    <property type="term" value="C:outer membrane-bounded periplasmic space"/>
    <property type="evidence" value="ECO:0007669"/>
    <property type="project" value="InterPro"/>
</dbReference>
<organism evidence="2 4">
    <name type="scientific">Chitinophaga oryzae</name>
    <dbReference type="NCBI Taxonomy" id="2725414"/>
    <lineage>
        <taxon>Bacteria</taxon>
        <taxon>Pseudomonadati</taxon>
        <taxon>Bacteroidota</taxon>
        <taxon>Chitinophagia</taxon>
        <taxon>Chitinophagales</taxon>
        <taxon>Chitinophagaceae</taxon>
        <taxon>Chitinophaga</taxon>
    </lineage>
</organism>
<dbReference type="PRINTS" id="PR00483">
    <property type="entry name" value="BACPHPHTASE"/>
</dbReference>
<dbReference type="InterPro" id="IPR036938">
    <property type="entry name" value="PAP2/HPO_sf"/>
</dbReference>
<dbReference type="SUPFAM" id="SSF48317">
    <property type="entry name" value="Acid phosphatase/Vanadium-dependent haloperoxidase"/>
    <property type="match status" value="1"/>
</dbReference>
<dbReference type="SMART" id="SM00014">
    <property type="entry name" value="acidPPc"/>
    <property type="match status" value="1"/>
</dbReference>
<evidence type="ECO:0000313" key="3">
    <source>
        <dbReference type="EMBL" id="QJB37956.1"/>
    </source>
</evidence>
<dbReference type="EMBL" id="CP051204">
    <property type="protein sequence ID" value="QJB37956.1"/>
    <property type="molecule type" value="Genomic_DNA"/>
</dbReference>
<dbReference type="Proteomes" id="UP000503144">
    <property type="component" value="Chromosome"/>
</dbReference>
<proteinExistence type="predicted"/>
<dbReference type="Gene3D" id="1.20.144.10">
    <property type="entry name" value="Phosphatidic acid phosphatase type 2/haloperoxidase"/>
    <property type="match status" value="1"/>
</dbReference>
<name>A0AAE6ZEG6_9BACT</name>
<dbReference type="InterPro" id="IPR000326">
    <property type="entry name" value="PAP2/HPO"/>
</dbReference>
<evidence type="ECO:0000313" key="2">
    <source>
        <dbReference type="EMBL" id="QJB31475.1"/>
    </source>
</evidence>
<sequence length="307" mass="35915">MTKMKHRKRTLYFLLIIAATGFLLSAFRITSGRIHPLEAVDHHYKTLAALNPRPNDSRAWMDTIRYPWPEYGKGAISNMLWRTTYLSPEEESKLAVLIHAPANSSDQTRAELDYMLQLQKNRTPEETERARYIANIGSWPNILNPEDPDYQLNRQQLFYIASPVGEWYNDRNFPATAALLLKCIQDIRVTEFRLKWTFKRPRPYHLEPALKPLARISSPSFASGHSLWAFSEAFVFAEIIPEKRAAFLKMAEEVRWSRELMGIHYPSDNEASRVVSWHLLNAWHKNPLFVADLEKARKEWKEKKETF</sequence>
<reference evidence="4" key="1">
    <citation type="submission" date="2020-04" db="EMBL/GenBank/DDBJ databases">
        <authorList>
            <person name="Kittiwongwattana C."/>
        </authorList>
    </citation>
    <scope>NUCLEOTIDE SEQUENCE [LARGE SCALE GENOMIC DNA]</scope>
    <source>
        <strain evidence="4">1310</strain>
    </source>
</reference>
<dbReference type="AlphaFoldDB" id="A0AAE6ZEG6"/>
<evidence type="ECO:0000259" key="1">
    <source>
        <dbReference type="SMART" id="SM00014"/>
    </source>
</evidence>
<dbReference type="RefSeq" id="WP_168803734.1">
    <property type="nucleotide sequence ID" value="NZ_CP051204.2"/>
</dbReference>
<dbReference type="KEGG" id="coy:HF329_09235"/>